<feature type="compositionally biased region" description="Polar residues" evidence="1">
    <location>
        <begin position="670"/>
        <end position="679"/>
    </location>
</feature>
<feature type="compositionally biased region" description="Low complexity" evidence="1">
    <location>
        <begin position="707"/>
        <end position="725"/>
    </location>
</feature>
<feature type="region of interest" description="Disordered" evidence="1">
    <location>
        <begin position="572"/>
        <end position="617"/>
    </location>
</feature>
<dbReference type="SUPFAM" id="SSF57903">
    <property type="entry name" value="FYVE/PHD zinc finger"/>
    <property type="match status" value="1"/>
</dbReference>
<organism evidence="2 3">
    <name type="scientific">Psilocybe cf. subviscida</name>
    <dbReference type="NCBI Taxonomy" id="2480587"/>
    <lineage>
        <taxon>Eukaryota</taxon>
        <taxon>Fungi</taxon>
        <taxon>Dikarya</taxon>
        <taxon>Basidiomycota</taxon>
        <taxon>Agaricomycotina</taxon>
        <taxon>Agaricomycetes</taxon>
        <taxon>Agaricomycetidae</taxon>
        <taxon>Agaricales</taxon>
        <taxon>Agaricineae</taxon>
        <taxon>Strophariaceae</taxon>
        <taxon>Psilocybe</taxon>
    </lineage>
</organism>
<feature type="compositionally biased region" description="Basic and acidic residues" evidence="1">
    <location>
        <begin position="634"/>
        <end position="649"/>
    </location>
</feature>
<feature type="compositionally biased region" description="Low complexity" evidence="1">
    <location>
        <begin position="651"/>
        <end position="665"/>
    </location>
</feature>
<feature type="region of interest" description="Disordered" evidence="1">
    <location>
        <begin position="1642"/>
        <end position="1676"/>
    </location>
</feature>
<reference evidence="2 3" key="1">
    <citation type="journal article" date="2020" name="ISME J.">
        <title>Uncovering the hidden diversity of litter-decomposition mechanisms in mushroom-forming fungi.</title>
        <authorList>
            <person name="Floudas D."/>
            <person name="Bentzer J."/>
            <person name="Ahren D."/>
            <person name="Johansson T."/>
            <person name="Persson P."/>
            <person name="Tunlid A."/>
        </authorList>
    </citation>
    <scope>NUCLEOTIDE SEQUENCE [LARGE SCALE GENOMIC DNA]</scope>
    <source>
        <strain evidence="2 3">CBS 101986</strain>
    </source>
</reference>
<evidence type="ECO:0000313" key="3">
    <source>
        <dbReference type="Proteomes" id="UP000567179"/>
    </source>
</evidence>
<comment type="caution">
    <text evidence="2">The sequence shown here is derived from an EMBL/GenBank/DDBJ whole genome shotgun (WGS) entry which is preliminary data.</text>
</comment>
<accession>A0A8H5BJG4</accession>
<dbReference type="InterPro" id="IPR011011">
    <property type="entry name" value="Znf_FYVE_PHD"/>
</dbReference>
<evidence type="ECO:0000313" key="2">
    <source>
        <dbReference type="EMBL" id="KAF5324405.1"/>
    </source>
</evidence>
<feature type="compositionally biased region" description="Basic and acidic residues" evidence="1">
    <location>
        <begin position="1663"/>
        <end position="1676"/>
    </location>
</feature>
<dbReference type="CDD" id="cd15489">
    <property type="entry name" value="PHD_SF"/>
    <property type="match status" value="1"/>
</dbReference>
<protein>
    <recommendedName>
        <fullName evidence="4">Zinc finger PHD-type domain-containing protein</fullName>
    </recommendedName>
</protein>
<name>A0A8H5BJG4_9AGAR</name>
<dbReference type="Proteomes" id="UP000567179">
    <property type="component" value="Unassembled WGS sequence"/>
</dbReference>
<keyword evidence="3" id="KW-1185">Reference proteome</keyword>
<dbReference type="Gene3D" id="3.30.40.10">
    <property type="entry name" value="Zinc/RING finger domain, C3HC4 (zinc finger)"/>
    <property type="match status" value="1"/>
</dbReference>
<feature type="compositionally biased region" description="Basic residues" evidence="1">
    <location>
        <begin position="1653"/>
        <end position="1662"/>
    </location>
</feature>
<feature type="region of interest" description="Disordered" evidence="1">
    <location>
        <begin position="1"/>
        <end position="46"/>
    </location>
</feature>
<feature type="compositionally biased region" description="Low complexity" evidence="1">
    <location>
        <begin position="27"/>
        <end position="37"/>
    </location>
</feature>
<sequence length="1676" mass="188495">MYDSFLLAPVKATDDSSTGLSDDEISDSQSERGSSSSESKEECASAPWDWWPDGTFKRDFTYEQFEEASELKVHWATRSWGGNKTGRTDAPTWKGGRLLRRKCQGILKCNNQNCHILVRPQSTDTRIKEQLAEDCACGGELRHIECPAHDSKWLWEKGVRYKHFGKHSHPAPTHLLHATKDEMKRFRELVVTNSSTKVLGLIMGAPSLIPGVTEPRPSVRKISTVFSNSHRVAKERTKILKPYSTKGENDFLDAFSSFLEDNPDWMIHSHIQNGTMVFSFQSELMREQLIGQKSSSRPINGIVNDAAHGWWKNRSHLLMVSSTYNSKLKCWAAAVMSFTNGTTAEHFRHHFLALFISIATETRRQGIPISDKLFSGIMDFSEAERKGFTLAFIDFWTHHETQSPLRKRTLLQLKLAVRKLLWGCRQHFRANARRISKMSGIIYPHDVDSFLKRVFALMDVKGILEFEERCADIIERWPDVEPWLDWYRRPDHARMLFETSREMDIDVWESIPDTTNAEEAMHWKLYAGCGRDHDFMSGMQWLRQVADYYDEQLKDKEAGILLEYGKGEVSTTIGTYNKTTKPSRGKRKSSKSDSGGPDTITKLTRANSRLQTRRKKAEDALVRKIGLLNRKRKAEGTQRRWRDVEKKLEANNNGLSSGNVSNSVSDVESETTNEVTPKKSSPKKSRATAPRKAVLSPMKRGKKSTAAKRAASTISKSKASILKKSQPSIPAPKVSKEPTEPVKPSTGKLKQVKLSFPQKISDEPDPPLFASKPSYPWHLNSCWVDTSLEILFNILGEPSALRDLDSLCSKLPETSGIFQLFKAMDGRYNLPEDLTNTKISKELAQQSDILRAELKRRRVLMPKVAFQTLMSWVYGIVRLDSNNLKTRTNETCRAAAHFQILLLDIHSCTGSTETGGRHVEVSRAPRQKEVINLAMRDHVTYKGDFSAYARSLFTVSKPQLSTAGCWRVSDATTKRLCSGERFDYCGIVVSAPVILIIEVELDADVIWDFPAMFTPDSDLKDVVYSLAGLGLLSRVEKHFRGRYIKMDPSGKASVYTYDGMTKVGPISGFPQIKKDADPETHFYGQCNTLPSGWKVLNAVYYLEGGIKTQERFLQHRLKTLSTLYSLAFPNPSLFGDITILFDDDTLKSIPSWKRHWLSNPDSKKTIEYIGVDKPLPSPQKSQTVILQSASKKRTKADAPVPHAAASNTASDDIEAFFGMNETNEDNSYKGGSIYSPSPSPIPSPIHEKSSSLPIYTLNCRCGIVNNTVIDSFGTEHGEVVQCSVCTDWSHIACQREGRADRLTGKFTCDTCGGKTVVILAKPKSQRVLTQYYKKVTLSKRLCIGMGALAQSGEFWYLVRLIDCVSDKDRGVTVWRIRWWRGCQSSGSEVVAGASVVVDEKGIVDSLYGKREERRKIRLGKWSHAVNSPTAEDIADDPEATPYTHVVHSALSGALQHLKLLLSEPEHAELTHIPAKTWLESSKKRLTSVIPFSGGLSLVEIGEISNWFEVHIAENDRKLRHSWATGLPIAHARTIYIARRDYPCTDGYPSYDELEAAWCVLSMGDAPVSPVDVDREAVMALEELMFERSLAAGVAGYCQWGLDAGDHEDDWHPYGGLPSHWNHEDRNDSESEIQPGPNFITIECVKAPEPPRQPRPKPRLRKRVGTEAKTQEENAGM</sequence>
<gene>
    <name evidence="2" type="ORF">D9619_011263</name>
</gene>
<evidence type="ECO:0000256" key="1">
    <source>
        <dbReference type="SAM" id="MobiDB-lite"/>
    </source>
</evidence>
<dbReference type="EMBL" id="JAACJJ010000016">
    <property type="protein sequence ID" value="KAF5324405.1"/>
    <property type="molecule type" value="Genomic_DNA"/>
</dbReference>
<feature type="compositionally biased region" description="Polar residues" evidence="1">
    <location>
        <begin position="601"/>
        <end position="610"/>
    </location>
</feature>
<dbReference type="OrthoDB" id="3056903at2759"/>
<proteinExistence type="predicted"/>
<feature type="region of interest" description="Disordered" evidence="1">
    <location>
        <begin position="631"/>
        <end position="748"/>
    </location>
</feature>
<dbReference type="InterPro" id="IPR013083">
    <property type="entry name" value="Znf_RING/FYVE/PHD"/>
</dbReference>
<evidence type="ECO:0008006" key="4">
    <source>
        <dbReference type="Google" id="ProtNLM"/>
    </source>
</evidence>